<dbReference type="PANTHER" id="PTHR31973:SF199">
    <property type="entry name" value="SWIM-TYPE DOMAIN-CONTAINING PROTEIN"/>
    <property type="match status" value="1"/>
</dbReference>
<feature type="domain" description="Transposase MuDR plant" evidence="2">
    <location>
        <begin position="373"/>
        <end position="435"/>
    </location>
</feature>
<evidence type="ECO:0000256" key="1">
    <source>
        <dbReference type="SAM" id="MobiDB-lite"/>
    </source>
</evidence>
<gene>
    <name evidence="6" type="primary">LOC140035889</name>
</gene>
<protein>
    <recommendedName>
        <fullName evidence="7">Protein FAR1-RELATED SEQUENCE 5-like</fullName>
    </recommendedName>
</protein>
<evidence type="ECO:0000313" key="5">
    <source>
        <dbReference type="Proteomes" id="UP001652660"/>
    </source>
</evidence>
<evidence type="ECO:0000259" key="4">
    <source>
        <dbReference type="Pfam" id="PF26130"/>
    </source>
</evidence>
<dbReference type="Pfam" id="PF10551">
    <property type="entry name" value="MULE"/>
    <property type="match status" value="1"/>
</dbReference>
<dbReference type="GeneID" id="140035889"/>
<dbReference type="InterPro" id="IPR004332">
    <property type="entry name" value="Transposase_MuDR"/>
</dbReference>
<sequence>MMDKKEEADGIATIDKMECESSMKGDFDEGQSSRNICEQLDVFDLAIYYGGIYVEETEKKYVGGSMELFEGIIATRMNLKTMKAYCEYLGCTDDCRYMYRIPSVDSKLRLREIHVEEDVWEMTCIGKRSGKAELYVVREFHIRLLNVGKDCSTAENKDLLTKVDENDASKGCSTQENEDLVNFLDEDLFHVDMTFDNFFESNELPVHATPEEVDGGKGKKSQRRVSKTVEDGDKADDSDDSCDDFHDSDYDCSKDEDDIIYKNCTSKIDKLFENQIGNLEVGMQGKCSETGAKENRKKAYTPKQEHAQVREAYAAADLNIYDGEQIPVQEESDSMNTEELNSYYGSSDEESGPKKPRYVRFRPEIDMKDPRFFVGLLFDTKKELKAAVDYYWVLWGKDHGWKKNDANRIRAKCKNVKCKWFLHATKEPDSDAFVIRTMGPQHQCERTFYHKLANSGFLSVHYKEFLRLNRKISVGEFKEKVHRELNVHITKDQVYKTFAKAKVLIQGNYKKQYKRMWDYCDELLRSNPGSTIHMETEIDELSGKERFQRLYICFAALKKGFKAGCRAVVGVDGCHLRGPHPGVLLTAVGIDANDCIYPIAYAVVEVENKNSWMWFIDFLKFNLSIHEQSKWTFISDRQKGLGSAMHDILPNVEHKHCVRYLHNNFKKRHPDETLKGMFWGCARATYVNRFKAEMDTLK</sequence>
<organism evidence="5 6">
    <name type="scientific">Coffea arabica</name>
    <name type="common">Arabian coffee</name>
    <dbReference type="NCBI Taxonomy" id="13443"/>
    <lineage>
        <taxon>Eukaryota</taxon>
        <taxon>Viridiplantae</taxon>
        <taxon>Streptophyta</taxon>
        <taxon>Embryophyta</taxon>
        <taxon>Tracheophyta</taxon>
        <taxon>Spermatophyta</taxon>
        <taxon>Magnoliopsida</taxon>
        <taxon>eudicotyledons</taxon>
        <taxon>Gunneridae</taxon>
        <taxon>Pentapetalae</taxon>
        <taxon>asterids</taxon>
        <taxon>lamiids</taxon>
        <taxon>Gentianales</taxon>
        <taxon>Rubiaceae</taxon>
        <taxon>Ixoroideae</taxon>
        <taxon>Gardenieae complex</taxon>
        <taxon>Bertiereae - Coffeeae clade</taxon>
        <taxon>Coffeeae</taxon>
        <taxon>Coffea</taxon>
    </lineage>
</organism>
<feature type="region of interest" description="Disordered" evidence="1">
    <location>
        <begin position="330"/>
        <end position="356"/>
    </location>
</feature>
<evidence type="ECO:0000313" key="6">
    <source>
        <dbReference type="RefSeq" id="XP_071933367.1"/>
    </source>
</evidence>
<feature type="compositionally biased region" description="Acidic residues" evidence="1">
    <location>
        <begin position="233"/>
        <end position="242"/>
    </location>
</feature>
<name>A0ABM4WNJ6_COFAR</name>
<feature type="region of interest" description="Disordered" evidence="1">
    <location>
        <begin position="207"/>
        <end position="245"/>
    </location>
</feature>
<dbReference type="Pfam" id="PF26130">
    <property type="entry name" value="PB1-like"/>
    <property type="match status" value="1"/>
</dbReference>
<reference evidence="6" key="2">
    <citation type="submission" date="2025-08" db="UniProtKB">
        <authorList>
            <consortium name="RefSeq"/>
        </authorList>
    </citation>
    <scope>IDENTIFICATION</scope>
    <source>
        <tissue evidence="6">Leaves</tissue>
    </source>
</reference>
<feature type="compositionally biased region" description="Polar residues" evidence="1">
    <location>
        <begin position="334"/>
        <end position="345"/>
    </location>
</feature>
<evidence type="ECO:0000259" key="2">
    <source>
        <dbReference type="Pfam" id="PF03108"/>
    </source>
</evidence>
<feature type="domain" description="PB1-like" evidence="4">
    <location>
        <begin position="43"/>
        <end position="136"/>
    </location>
</feature>
<dbReference type="InterPro" id="IPR018289">
    <property type="entry name" value="MULE_transposase_dom"/>
</dbReference>
<dbReference type="PANTHER" id="PTHR31973">
    <property type="entry name" value="POLYPROTEIN, PUTATIVE-RELATED"/>
    <property type="match status" value="1"/>
</dbReference>
<dbReference type="Proteomes" id="UP001652660">
    <property type="component" value="Chromosome 1c"/>
</dbReference>
<evidence type="ECO:0008006" key="7">
    <source>
        <dbReference type="Google" id="ProtNLM"/>
    </source>
</evidence>
<reference evidence="5" key="1">
    <citation type="journal article" date="2025" name="Foods">
        <title>Unveiling the Microbial Signatures of Arabica Coffee Cherries: Insights into Ripeness Specific Diversity, Functional Traits, and Implications for Quality and Safety.</title>
        <authorList>
            <consortium name="RefSeq"/>
            <person name="Tenea G.N."/>
            <person name="Cifuentes V."/>
            <person name="Reyes P."/>
            <person name="Cevallos-Vallejos M."/>
        </authorList>
    </citation>
    <scope>NUCLEOTIDE SEQUENCE [LARGE SCALE GENOMIC DNA]</scope>
</reference>
<evidence type="ECO:0000259" key="3">
    <source>
        <dbReference type="Pfam" id="PF10551"/>
    </source>
</evidence>
<dbReference type="InterPro" id="IPR058594">
    <property type="entry name" value="PB1-like_dom_pln"/>
</dbReference>
<keyword evidence="5" id="KW-1185">Reference proteome</keyword>
<dbReference type="RefSeq" id="XP_071933367.1">
    <property type="nucleotide sequence ID" value="XM_072077266.1"/>
</dbReference>
<dbReference type="Pfam" id="PF03108">
    <property type="entry name" value="DBD_Tnp_Mut"/>
    <property type="match status" value="1"/>
</dbReference>
<proteinExistence type="predicted"/>
<feature type="domain" description="MULE transposase" evidence="3">
    <location>
        <begin position="568"/>
        <end position="664"/>
    </location>
</feature>
<accession>A0ABM4WNJ6</accession>